<dbReference type="OrthoDB" id="3498849at2"/>
<evidence type="ECO:0000313" key="2">
    <source>
        <dbReference type="EMBL" id="TMR22650.1"/>
    </source>
</evidence>
<evidence type="ECO:0000313" key="3">
    <source>
        <dbReference type="Proteomes" id="UP000309128"/>
    </source>
</evidence>
<dbReference type="RefSeq" id="WP_138666025.1">
    <property type="nucleotide sequence ID" value="NZ_VCKY01000027.1"/>
</dbReference>
<dbReference type="EMBL" id="VCKY01000027">
    <property type="protein sequence ID" value="TMR22650.1"/>
    <property type="molecule type" value="Genomic_DNA"/>
</dbReference>
<feature type="compositionally biased region" description="Pro residues" evidence="1">
    <location>
        <begin position="1"/>
        <end position="12"/>
    </location>
</feature>
<evidence type="ECO:0000256" key="1">
    <source>
        <dbReference type="SAM" id="MobiDB-lite"/>
    </source>
</evidence>
<gene>
    <name evidence="2" type="ORF">ETD86_10995</name>
</gene>
<feature type="region of interest" description="Disordered" evidence="1">
    <location>
        <begin position="1"/>
        <end position="53"/>
    </location>
</feature>
<comment type="caution">
    <text evidence="2">The sequence shown here is derived from an EMBL/GenBank/DDBJ whole genome shotgun (WGS) entry which is preliminary data.</text>
</comment>
<sequence>MTTSPSPVPTPQATPDRPTADPHPRTDTTPAPPSLTPPPVAEPPDWNYSGIDPNLMHDFERDLGQAETTLGRSEPHIRRILQDLDLDTSRLNAIRELGNWIGAKRPELRRRNETIQAVTTKWGTDTTGGKRPFDEALYTRASGDPDAYAAALKLGEVSPTGKVDEKTIAELEKRAGDPQFATSLMYALGTQRFRHLMAALAYPKDASKKRLQAALGKALGAASSRLNKSWQKELLSNLRVPVDQHGLANLLPHGKFNKDFLISVAVTLEAIDRKTWKDGPENPEDPMVGAWKALAKHPRAAQEFLIFNPGVLQRFVAERPMYDSGKSFGQALEAATMTYRDRDGTPQERSPGFYSAKLVTNLINLQGQLYLEEKPVHVPIATNTRILTAYMNDVTRIARTPSRGDSEVFTADRPNLPPEDQVWGAAFNRDHMRRVMSRAFQHDPKALATLTTAQTAWAKKMLDYGAAQAAAGKGRNALLVNAREAAAGFGLIADASGIAKIKAGKEQDAAQERNMKLFMAAVNTGLGIPQAAPWAIAANILGSWTSLIEETAKTEKNANKGAHEANTGKDKAEFLVEQLTIDAMLRHGLFGKSDPPAPTHPWSSLEDLDEGDDPRKSPNNFLKDGGSSLMTPKEMAPYPGDVQPRLDAFDRWLREGFAGKQWEELEETLKDGIRDGASGFKES</sequence>
<dbReference type="AlphaFoldDB" id="A0A5S4G9I1"/>
<reference evidence="2 3" key="1">
    <citation type="submission" date="2019-05" db="EMBL/GenBank/DDBJ databases">
        <title>Draft genome sequence of Nonomuraea turkmeniaca DSM 43926.</title>
        <authorList>
            <person name="Saricaoglu S."/>
            <person name="Isik K."/>
        </authorList>
    </citation>
    <scope>NUCLEOTIDE SEQUENCE [LARGE SCALE GENOMIC DNA]</scope>
    <source>
        <strain evidence="2 3">DSM 43926</strain>
    </source>
</reference>
<feature type="compositionally biased region" description="Pro residues" evidence="1">
    <location>
        <begin position="30"/>
        <end position="42"/>
    </location>
</feature>
<accession>A0A5S4G9I1</accession>
<name>A0A5S4G9I1_9ACTN</name>
<dbReference type="Proteomes" id="UP000309128">
    <property type="component" value="Unassembled WGS sequence"/>
</dbReference>
<keyword evidence="3" id="KW-1185">Reference proteome</keyword>
<feature type="region of interest" description="Disordered" evidence="1">
    <location>
        <begin position="590"/>
        <end position="643"/>
    </location>
</feature>
<proteinExistence type="predicted"/>
<protein>
    <submittedName>
        <fullName evidence="2">Uncharacterized protein</fullName>
    </submittedName>
</protein>
<organism evidence="2 3">
    <name type="scientific">Nonomuraea turkmeniaca</name>
    <dbReference type="NCBI Taxonomy" id="103838"/>
    <lineage>
        <taxon>Bacteria</taxon>
        <taxon>Bacillati</taxon>
        <taxon>Actinomycetota</taxon>
        <taxon>Actinomycetes</taxon>
        <taxon>Streptosporangiales</taxon>
        <taxon>Streptosporangiaceae</taxon>
        <taxon>Nonomuraea</taxon>
    </lineage>
</organism>